<dbReference type="OrthoDB" id="671439at2759"/>
<dbReference type="EMBL" id="MLFT02000010">
    <property type="protein sequence ID" value="PHT35805.1"/>
    <property type="molecule type" value="Genomic_DNA"/>
</dbReference>
<reference evidence="1 2" key="1">
    <citation type="journal article" date="2017" name="Genome Biol.">
        <title>New reference genome sequences of hot pepper reveal the massive evolution of plant disease-resistance genes by retroduplication.</title>
        <authorList>
            <person name="Kim S."/>
            <person name="Park J."/>
            <person name="Yeom S.I."/>
            <person name="Kim Y.M."/>
            <person name="Seo E."/>
            <person name="Kim K.T."/>
            <person name="Kim M.S."/>
            <person name="Lee J.M."/>
            <person name="Cheong K."/>
            <person name="Shin H.S."/>
            <person name="Kim S.B."/>
            <person name="Han K."/>
            <person name="Lee J."/>
            <person name="Park M."/>
            <person name="Lee H.A."/>
            <person name="Lee H.Y."/>
            <person name="Lee Y."/>
            <person name="Oh S."/>
            <person name="Lee J.H."/>
            <person name="Choi E."/>
            <person name="Choi E."/>
            <person name="Lee S.E."/>
            <person name="Jeon J."/>
            <person name="Kim H."/>
            <person name="Choi G."/>
            <person name="Song H."/>
            <person name="Lee J."/>
            <person name="Lee S.C."/>
            <person name="Kwon J.K."/>
            <person name="Lee H.Y."/>
            <person name="Koo N."/>
            <person name="Hong Y."/>
            <person name="Kim R.W."/>
            <person name="Kang W.H."/>
            <person name="Huh J.H."/>
            <person name="Kang B.C."/>
            <person name="Yang T.J."/>
            <person name="Lee Y.H."/>
            <person name="Bennetzen J.L."/>
            <person name="Choi D."/>
        </authorList>
    </citation>
    <scope>NUCLEOTIDE SEQUENCE [LARGE SCALE GENOMIC DNA]</scope>
    <source>
        <strain evidence="2">cv. PBC81</strain>
    </source>
</reference>
<evidence type="ECO:0000313" key="2">
    <source>
        <dbReference type="Proteomes" id="UP000224567"/>
    </source>
</evidence>
<dbReference type="PANTHER" id="PTHR14209:SF9">
    <property type="entry name" value="GDSL ESTERASE_LIPASE CPRD49"/>
    <property type="match status" value="1"/>
</dbReference>
<dbReference type="AlphaFoldDB" id="A0A2G2VS61"/>
<organism evidence="1 2">
    <name type="scientific">Capsicum baccatum</name>
    <name type="common">Peruvian pepper</name>
    <dbReference type="NCBI Taxonomy" id="33114"/>
    <lineage>
        <taxon>Eukaryota</taxon>
        <taxon>Viridiplantae</taxon>
        <taxon>Streptophyta</taxon>
        <taxon>Embryophyta</taxon>
        <taxon>Tracheophyta</taxon>
        <taxon>Spermatophyta</taxon>
        <taxon>Magnoliopsida</taxon>
        <taxon>eudicotyledons</taxon>
        <taxon>Gunneridae</taxon>
        <taxon>Pentapetalae</taxon>
        <taxon>asterids</taxon>
        <taxon>lamiids</taxon>
        <taxon>Solanales</taxon>
        <taxon>Solanaceae</taxon>
        <taxon>Solanoideae</taxon>
        <taxon>Capsiceae</taxon>
        <taxon>Capsicum</taxon>
    </lineage>
</organism>
<gene>
    <name evidence="1" type="ORF">CQW23_23505</name>
</gene>
<comment type="caution">
    <text evidence="1">The sequence shown here is derived from an EMBL/GenBank/DDBJ whole genome shotgun (WGS) entry which is preliminary data.</text>
</comment>
<dbReference type="SUPFAM" id="SSF52266">
    <property type="entry name" value="SGNH hydrolase"/>
    <property type="match status" value="1"/>
</dbReference>
<dbReference type="PANTHER" id="PTHR14209">
    <property type="entry name" value="ISOAMYL ACETATE-HYDROLYZING ESTERASE 1"/>
    <property type="match status" value="1"/>
</dbReference>
<sequence length="129" mass="14202">MVYFVQGVLGHARLAVSFYLKDDLHLDPAEDATVQPTLVIVYLGGNDSMGPHSSGLGPHIPLPEYIESMKTIATHLKGLLENIRIIFFSCPPVDKVRVCENASSYFSELVQKVSYVDSIPRPALSCAKR</sequence>
<protein>
    <submittedName>
        <fullName evidence="1">GDSL esterase/lipase CPRD49</fullName>
    </submittedName>
</protein>
<dbReference type="Gene3D" id="3.40.50.1110">
    <property type="entry name" value="SGNH hydrolase"/>
    <property type="match status" value="1"/>
</dbReference>
<dbReference type="InterPro" id="IPR045136">
    <property type="entry name" value="Iah1-like"/>
</dbReference>
<keyword evidence="2" id="KW-1185">Reference proteome</keyword>
<dbReference type="STRING" id="33114.A0A2G2VS61"/>
<dbReference type="Proteomes" id="UP000224567">
    <property type="component" value="Unassembled WGS sequence"/>
</dbReference>
<name>A0A2G2VS61_CAPBA</name>
<proteinExistence type="predicted"/>
<accession>A0A2G2VS61</accession>
<evidence type="ECO:0000313" key="1">
    <source>
        <dbReference type="EMBL" id="PHT35805.1"/>
    </source>
</evidence>
<reference evidence="2" key="2">
    <citation type="journal article" date="2017" name="J. Anim. Genet.">
        <title>Multiple reference genome sequences of hot pepper reveal the massive evolution of plant disease resistance genes by retroduplication.</title>
        <authorList>
            <person name="Kim S."/>
            <person name="Park J."/>
            <person name="Yeom S.-I."/>
            <person name="Kim Y.-M."/>
            <person name="Seo E."/>
            <person name="Kim K.-T."/>
            <person name="Kim M.-S."/>
            <person name="Lee J.M."/>
            <person name="Cheong K."/>
            <person name="Shin H.-S."/>
            <person name="Kim S.-B."/>
            <person name="Han K."/>
            <person name="Lee J."/>
            <person name="Park M."/>
            <person name="Lee H.-A."/>
            <person name="Lee H.-Y."/>
            <person name="Lee Y."/>
            <person name="Oh S."/>
            <person name="Lee J.H."/>
            <person name="Choi E."/>
            <person name="Choi E."/>
            <person name="Lee S.E."/>
            <person name="Jeon J."/>
            <person name="Kim H."/>
            <person name="Choi G."/>
            <person name="Song H."/>
            <person name="Lee J."/>
            <person name="Lee S.-C."/>
            <person name="Kwon J.-K."/>
            <person name="Lee H.-Y."/>
            <person name="Koo N."/>
            <person name="Hong Y."/>
            <person name="Kim R.W."/>
            <person name="Kang W.-H."/>
            <person name="Huh J.H."/>
            <person name="Kang B.-C."/>
            <person name="Yang T.-J."/>
            <person name="Lee Y.-H."/>
            <person name="Bennetzen J.L."/>
            <person name="Choi D."/>
        </authorList>
    </citation>
    <scope>NUCLEOTIDE SEQUENCE [LARGE SCALE GENOMIC DNA]</scope>
    <source>
        <strain evidence="2">cv. PBC81</strain>
    </source>
</reference>
<dbReference type="InterPro" id="IPR036514">
    <property type="entry name" value="SGNH_hydro_sf"/>
</dbReference>